<feature type="compositionally biased region" description="Basic and acidic residues" evidence="1">
    <location>
        <begin position="276"/>
        <end position="286"/>
    </location>
</feature>
<dbReference type="Proteomes" id="UP000716291">
    <property type="component" value="Unassembled WGS sequence"/>
</dbReference>
<dbReference type="OrthoDB" id="2284880at2759"/>
<accession>A0A9P6WX51</accession>
<evidence type="ECO:0000256" key="1">
    <source>
        <dbReference type="SAM" id="MobiDB-lite"/>
    </source>
</evidence>
<dbReference type="EMBL" id="JAANQT010004049">
    <property type="protein sequence ID" value="KAG1300513.1"/>
    <property type="molecule type" value="Genomic_DNA"/>
</dbReference>
<evidence type="ECO:0000313" key="3">
    <source>
        <dbReference type="Proteomes" id="UP000716291"/>
    </source>
</evidence>
<organism evidence="2 3">
    <name type="scientific">Rhizopus oryzae</name>
    <name type="common">Mucormycosis agent</name>
    <name type="synonym">Rhizopus arrhizus var. delemar</name>
    <dbReference type="NCBI Taxonomy" id="64495"/>
    <lineage>
        <taxon>Eukaryota</taxon>
        <taxon>Fungi</taxon>
        <taxon>Fungi incertae sedis</taxon>
        <taxon>Mucoromycota</taxon>
        <taxon>Mucoromycotina</taxon>
        <taxon>Mucoromycetes</taxon>
        <taxon>Mucorales</taxon>
        <taxon>Mucorineae</taxon>
        <taxon>Rhizopodaceae</taxon>
        <taxon>Rhizopus</taxon>
    </lineage>
</organism>
<keyword evidence="3" id="KW-1185">Reference proteome</keyword>
<feature type="region of interest" description="Disordered" evidence="1">
    <location>
        <begin position="262"/>
        <end position="291"/>
    </location>
</feature>
<proteinExistence type="predicted"/>
<sequence>MPPLPDCIERDLLKIEQMAVDDLKKAYQLCLKLQIQYAFTPDEAYFEIYAHVIRLLNKHNSILKNELVKSPTEQDFVGEVWTPIMSSIFNNRDLYLKWGDSVPQISTTARKRLCEEEKMGDRVDMRVVTNIEGIAHDISTGEFANGSSGPGKFSDDYQKVLRESKVILDSIVNRKYISRSDARRLIICRVCFQATGLDGELKIMRLVAPGLYTVQYVGSILIPNHVEDLQQLRKKCLPRLNYMKNQAVKNAKLLNAAVKKETRAKKTKSSAYQRSPSHDDDADAHTRWTRGTWFPNSNRNTPIIIPSDILC</sequence>
<reference evidence="2" key="1">
    <citation type="journal article" date="2020" name="Microb. Genom.">
        <title>Genetic diversity of clinical and environmental Mucorales isolates obtained from an investigation of mucormycosis cases among solid organ transplant recipients.</title>
        <authorList>
            <person name="Nguyen M.H."/>
            <person name="Kaul D."/>
            <person name="Muto C."/>
            <person name="Cheng S.J."/>
            <person name="Richter R.A."/>
            <person name="Bruno V.M."/>
            <person name="Liu G."/>
            <person name="Beyhan S."/>
            <person name="Sundermann A.J."/>
            <person name="Mounaud S."/>
            <person name="Pasculle A.W."/>
            <person name="Nierman W.C."/>
            <person name="Driscoll E."/>
            <person name="Cumbie R."/>
            <person name="Clancy C.J."/>
            <person name="Dupont C.L."/>
        </authorList>
    </citation>
    <scope>NUCLEOTIDE SEQUENCE</scope>
    <source>
        <strain evidence="2">GL11</strain>
    </source>
</reference>
<dbReference type="AlphaFoldDB" id="A0A9P6WX51"/>
<protein>
    <submittedName>
        <fullName evidence="2">Uncharacterized protein</fullName>
    </submittedName>
</protein>
<evidence type="ECO:0000313" key="2">
    <source>
        <dbReference type="EMBL" id="KAG1300513.1"/>
    </source>
</evidence>
<gene>
    <name evidence="2" type="ORF">G6F64_012630</name>
</gene>
<comment type="caution">
    <text evidence="2">The sequence shown here is derived from an EMBL/GenBank/DDBJ whole genome shotgun (WGS) entry which is preliminary data.</text>
</comment>
<name>A0A9P6WX51_RHIOR</name>